<dbReference type="InterPro" id="IPR001959">
    <property type="entry name" value="Transposase"/>
</dbReference>
<accession>A0ABR9V4A0</accession>
<evidence type="ECO:0000256" key="6">
    <source>
        <dbReference type="ARBA" id="ARBA00023172"/>
    </source>
</evidence>
<evidence type="ECO:0000259" key="11">
    <source>
        <dbReference type="Pfam" id="PF12323"/>
    </source>
</evidence>
<comment type="caution">
    <text evidence="12">The sequence shown here is derived from an EMBL/GenBank/DDBJ whole genome shotgun (WGS) entry which is preliminary data.</text>
</comment>
<proteinExistence type="inferred from homology"/>
<keyword evidence="5" id="KW-0238">DNA-binding</keyword>
<evidence type="ECO:0000313" key="12">
    <source>
        <dbReference type="EMBL" id="MBE9221644.1"/>
    </source>
</evidence>
<feature type="domain" description="Transposase putative helix-turn-helix" evidence="11">
    <location>
        <begin position="5"/>
        <end position="47"/>
    </location>
</feature>
<dbReference type="NCBIfam" id="TIGR01766">
    <property type="entry name" value="IS200/IS605 family accessory protein TnpB-like domain"/>
    <property type="match status" value="1"/>
</dbReference>
<protein>
    <submittedName>
        <fullName evidence="12">Transposase</fullName>
    </submittedName>
</protein>
<evidence type="ECO:0000256" key="7">
    <source>
        <dbReference type="SAM" id="Coils"/>
    </source>
</evidence>
<evidence type="ECO:0000259" key="10">
    <source>
        <dbReference type="Pfam" id="PF07282"/>
    </source>
</evidence>
<evidence type="ECO:0000313" key="13">
    <source>
        <dbReference type="Proteomes" id="UP000654604"/>
    </source>
</evidence>
<dbReference type="InterPro" id="IPR021027">
    <property type="entry name" value="Transposase_put_HTH"/>
</dbReference>
<dbReference type="RefSeq" id="WP_193799833.1">
    <property type="nucleotide sequence ID" value="NZ_JADEWC010000004.1"/>
</dbReference>
<keyword evidence="2" id="KW-0815">Transposition</keyword>
<evidence type="ECO:0000256" key="4">
    <source>
        <dbReference type="ARBA" id="ARBA00022833"/>
    </source>
</evidence>
<keyword evidence="6" id="KW-0233">DNA recombination</keyword>
<evidence type="ECO:0000256" key="3">
    <source>
        <dbReference type="ARBA" id="ARBA00022723"/>
    </source>
</evidence>
<feature type="coiled-coil region" evidence="7">
    <location>
        <begin position="192"/>
        <end position="219"/>
    </location>
</feature>
<dbReference type="Proteomes" id="UP000654604">
    <property type="component" value="Unassembled WGS sequence"/>
</dbReference>
<name>A0ABR9V4A0_9CHRO</name>
<evidence type="ECO:0000256" key="8">
    <source>
        <dbReference type="SAM" id="MobiDB-lite"/>
    </source>
</evidence>
<feature type="region of interest" description="Disordered" evidence="8">
    <location>
        <begin position="358"/>
        <end position="378"/>
    </location>
</feature>
<organism evidence="12 13">
    <name type="scientific">Cyanobacterium stanieri LEGE 03274</name>
    <dbReference type="NCBI Taxonomy" id="1828756"/>
    <lineage>
        <taxon>Bacteria</taxon>
        <taxon>Bacillati</taxon>
        <taxon>Cyanobacteriota</taxon>
        <taxon>Cyanophyceae</taxon>
        <taxon>Oscillatoriophycideae</taxon>
        <taxon>Chroococcales</taxon>
        <taxon>Geminocystaceae</taxon>
        <taxon>Cyanobacterium</taxon>
    </lineage>
</organism>
<keyword evidence="4" id="KW-0862">Zinc</keyword>
<dbReference type="NCBIfam" id="NF040570">
    <property type="entry name" value="guided_TnpB"/>
    <property type="match status" value="1"/>
</dbReference>
<dbReference type="Pfam" id="PF01385">
    <property type="entry name" value="OrfB_IS605"/>
    <property type="match status" value="1"/>
</dbReference>
<keyword evidence="3" id="KW-0479">Metal-binding</keyword>
<feature type="domain" description="Probable transposase IS891/IS1136/IS1341" evidence="9">
    <location>
        <begin position="158"/>
        <end position="272"/>
    </location>
</feature>
<keyword evidence="7" id="KW-0175">Coiled coil</keyword>
<sequence>MPLVSFKTELKPNNKQKILFAKHAGVARHAYNWGLATCFQALEKGEKLLTAIDLHKRLVAEVKSKYEWYYEVSKCSPQQALRNLSTAFKNWWVHKYTKKPRFKKKGHHDSFYLDGSIKISGNRFRLPRIGWVNVHENLPCVTPKNVTISRHADRWFISFKYELDKQNTPKIRERIGVDIGINSLATCSDGTVVKNRKAYRKHKRKLARLQRNLARKQKGSKNRKKAKLKLARQHKKVVQIRKDTIHKLTSWLAKNHREIVIENLNVSGMLKNHRLASAIANCGFYEFRRQLEYKTEWYGSKLIIAHRFYPSSQLCSNCQNRQKISLSKRVYECENCSLKIDRDLNASINLELYPTTDSLSGSKACGESDQLNSKSVKDSVKQEVNIHPMKSGNLTN</sequence>
<evidence type="ECO:0000256" key="2">
    <source>
        <dbReference type="ARBA" id="ARBA00022578"/>
    </source>
</evidence>
<dbReference type="Pfam" id="PF12323">
    <property type="entry name" value="HTH_OrfB_IS605"/>
    <property type="match status" value="1"/>
</dbReference>
<keyword evidence="13" id="KW-1185">Reference proteome</keyword>
<dbReference type="Pfam" id="PF07282">
    <property type="entry name" value="Cas12f1-like_TNB"/>
    <property type="match status" value="1"/>
</dbReference>
<comment type="similarity">
    <text evidence="1">In the C-terminal section; belongs to the transposase 35 family.</text>
</comment>
<evidence type="ECO:0000259" key="9">
    <source>
        <dbReference type="Pfam" id="PF01385"/>
    </source>
</evidence>
<feature type="domain" description="Cas12f1-like TNB" evidence="10">
    <location>
        <begin position="284"/>
        <end position="350"/>
    </location>
</feature>
<dbReference type="InterPro" id="IPR010095">
    <property type="entry name" value="Cas12f1-like_TNB"/>
</dbReference>
<reference evidence="12 13" key="1">
    <citation type="submission" date="2020-10" db="EMBL/GenBank/DDBJ databases">
        <authorList>
            <person name="Castelo-Branco R."/>
            <person name="Eusebio N."/>
            <person name="Adriana R."/>
            <person name="Vieira A."/>
            <person name="Brugerolle De Fraissinette N."/>
            <person name="Rezende De Castro R."/>
            <person name="Schneider M.P."/>
            <person name="Vasconcelos V."/>
            <person name="Leao P.N."/>
        </authorList>
    </citation>
    <scope>NUCLEOTIDE SEQUENCE [LARGE SCALE GENOMIC DNA]</scope>
    <source>
        <strain evidence="12 13">LEGE 03274</strain>
    </source>
</reference>
<dbReference type="EMBL" id="JADEWC010000004">
    <property type="protein sequence ID" value="MBE9221644.1"/>
    <property type="molecule type" value="Genomic_DNA"/>
</dbReference>
<gene>
    <name evidence="12" type="ORF">IQ215_02945</name>
</gene>
<evidence type="ECO:0000256" key="5">
    <source>
        <dbReference type="ARBA" id="ARBA00023125"/>
    </source>
</evidence>
<evidence type="ECO:0000256" key="1">
    <source>
        <dbReference type="ARBA" id="ARBA00008761"/>
    </source>
</evidence>